<name>A0A485KIJ1_9STRA</name>
<keyword evidence="7" id="KW-0472">Membrane</keyword>
<dbReference type="SMART" id="SM00762">
    <property type="entry name" value="Cog4"/>
    <property type="match status" value="1"/>
</dbReference>
<dbReference type="EMBL" id="CAADRA010004148">
    <property type="protein sequence ID" value="VFT84479.1"/>
    <property type="molecule type" value="Genomic_DNA"/>
</dbReference>
<feature type="domain" description="COG4 transport protein middle alpha-helical bundle" evidence="10">
    <location>
        <begin position="158"/>
        <end position="480"/>
    </location>
</feature>
<dbReference type="EMBL" id="VJMH01004136">
    <property type="protein sequence ID" value="KAF0703671.1"/>
    <property type="molecule type" value="Genomic_DNA"/>
</dbReference>
<evidence type="ECO:0000256" key="3">
    <source>
        <dbReference type="ARBA" id="ARBA00020975"/>
    </source>
</evidence>
<dbReference type="AlphaFoldDB" id="A0A485KIJ1"/>
<dbReference type="Pfam" id="PF20663">
    <property type="entry name" value="COG4_N"/>
    <property type="match status" value="1"/>
</dbReference>
<proteinExistence type="inferred from homology"/>
<evidence type="ECO:0000313" key="13">
    <source>
        <dbReference type="Proteomes" id="UP000332933"/>
    </source>
</evidence>
<evidence type="ECO:0000313" key="12">
    <source>
        <dbReference type="EMBL" id="VFT84479.1"/>
    </source>
</evidence>
<keyword evidence="5" id="KW-0653">Protein transport</keyword>
<evidence type="ECO:0000256" key="1">
    <source>
        <dbReference type="ARBA" id="ARBA00004395"/>
    </source>
</evidence>
<dbReference type="Gene3D" id="1.20.58.1970">
    <property type="match status" value="1"/>
</dbReference>
<dbReference type="Proteomes" id="UP000332933">
    <property type="component" value="Unassembled WGS sequence"/>
</dbReference>
<reference evidence="12 13" key="1">
    <citation type="submission" date="2019-03" db="EMBL/GenBank/DDBJ databases">
        <authorList>
            <person name="Gaulin E."/>
            <person name="Dumas B."/>
        </authorList>
    </citation>
    <scope>NUCLEOTIDE SEQUENCE [LARGE SCALE GENOMIC DNA]</scope>
    <source>
        <strain evidence="12">CBS 568.67</strain>
    </source>
</reference>
<dbReference type="PANTHER" id="PTHR24016:SF0">
    <property type="entry name" value="CONSERVED OLIGOMERIC GOLGI COMPLEX SUBUNIT 4"/>
    <property type="match status" value="1"/>
</dbReference>
<dbReference type="GO" id="GO:0000139">
    <property type="term" value="C:Golgi membrane"/>
    <property type="evidence" value="ECO:0007669"/>
    <property type="project" value="UniProtKB-SubCell"/>
</dbReference>
<evidence type="ECO:0000313" key="11">
    <source>
        <dbReference type="EMBL" id="KAF0703671.1"/>
    </source>
</evidence>
<dbReference type="Pfam" id="PF20662">
    <property type="entry name" value="COG4_C"/>
    <property type="match status" value="1"/>
</dbReference>
<keyword evidence="6" id="KW-0333">Golgi apparatus</keyword>
<evidence type="ECO:0000256" key="9">
    <source>
        <dbReference type="SAM" id="MobiDB-lite"/>
    </source>
</evidence>
<dbReference type="Pfam" id="PF08318">
    <property type="entry name" value="COG4_m"/>
    <property type="match status" value="1"/>
</dbReference>
<evidence type="ECO:0000256" key="8">
    <source>
        <dbReference type="ARBA" id="ARBA00031340"/>
    </source>
</evidence>
<comment type="subcellular location">
    <subcellularLocation>
        <location evidence="1">Golgi apparatus membrane</location>
        <topology evidence="1">Peripheral membrane protein</topology>
    </subcellularLocation>
</comment>
<dbReference type="GO" id="GO:0015031">
    <property type="term" value="P:protein transport"/>
    <property type="evidence" value="ECO:0007669"/>
    <property type="project" value="UniProtKB-KW"/>
</dbReference>
<dbReference type="InterPro" id="IPR013167">
    <property type="entry name" value="COG4_M"/>
</dbReference>
<organism evidence="12 13">
    <name type="scientific">Aphanomyces stellatus</name>
    <dbReference type="NCBI Taxonomy" id="120398"/>
    <lineage>
        <taxon>Eukaryota</taxon>
        <taxon>Sar</taxon>
        <taxon>Stramenopiles</taxon>
        <taxon>Oomycota</taxon>
        <taxon>Saprolegniomycetes</taxon>
        <taxon>Saprolegniales</taxon>
        <taxon>Verrucalvaceae</taxon>
        <taxon>Aphanomyces</taxon>
    </lineage>
</organism>
<evidence type="ECO:0000256" key="7">
    <source>
        <dbReference type="ARBA" id="ARBA00023136"/>
    </source>
</evidence>
<feature type="region of interest" description="Disordered" evidence="9">
    <location>
        <begin position="309"/>
        <end position="329"/>
    </location>
</feature>
<evidence type="ECO:0000259" key="10">
    <source>
        <dbReference type="SMART" id="SM00762"/>
    </source>
</evidence>
<protein>
    <recommendedName>
        <fullName evidence="3">Conserved oligomeric Golgi complex subunit 4</fullName>
    </recommendedName>
    <alternativeName>
        <fullName evidence="8">Component of oligomeric Golgi complex 4</fullName>
    </alternativeName>
</protein>
<evidence type="ECO:0000256" key="2">
    <source>
        <dbReference type="ARBA" id="ARBA00009215"/>
    </source>
</evidence>
<comment type="similarity">
    <text evidence="2">Belongs to the COG4 family.</text>
</comment>
<sequence length="796" mass="86648">MAVDKLQQQRDALAAATAREASIRSSLDEYATLNATQPEGESEREKLWSATQTLLQYKQDGGIAALRRQTAQVGSAIASANDVAEKMTRDVRKLGKIQERLKACVERSDGMMRVRQSLQRLKASMAAKDYKEAAACLKELRDIEAMRIPLDVSDTLRMNNAESDIRYAIESQMETALRNRDEAAVLRVGAIFEPMQFAEEGVQMVLKFITAQLEEKLAHGGGESSTAVWSVQELTGQLIQVFNAVASSTQRYEALMLQSFQSVHGPERMLQALYALGTPAAVRILTAYGKQRGLADLLAKAKASSKPAVASSSQAAVAPPSPSSAKDVPAEPMDLNPFLNELALLMQHSQTYERFMRAREAHYASSPASASTPTWLPAYNASGLNHAVHDLAGYYCSLEEQCLASAARKAFALEEMRSVVVVDDQLIPVSSVVDEIFYVARNSGCRALATGHVDSACGVLNVLASLVQSTLGDAFKARVAQKEGGAASALGLLTTTLNPKQLRDQMQQQLHATLGKKVAATATPPTSNPRVASNTAMVVLAPPVTMNSLDTSVQYLGQLQTTFESEMMAAFPDQPPRLAASLVGTPTHVHHRKSQTKPRVGLEETASEFKALLMTCHDSVCQAFAPKLTATCAPLFKKVSYELTDALFTANEANDPYVHALLHSVKAFLEPYDKHLARANLVTLAEGVADTVVDVVEALVVTKQFNQLGAMQLEKEVRLLGGYFGDKCQHSKRHHETFAFLRQAVMVLNVDAPDDVREFVGRPSKGVEWKLPTQRVIDLLHLRVEFSTATVVAVKL</sequence>
<dbReference type="InterPro" id="IPR048682">
    <property type="entry name" value="COG4"/>
</dbReference>
<keyword evidence="4" id="KW-0813">Transport</keyword>
<dbReference type="PANTHER" id="PTHR24016">
    <property type="entry name" value="CONSERVED OLIGOMERIC GOLGI COMPLEX SUBUNIT 4"/>
    <property type="match status" value="1"/>
</dbReference>
<feature type="compositionally biased region" description="Low complexity" evidence="9">
    <location>
        <begin position="309"/>
        <end position="327"/>
    </location>
</feature>
<evidence type="ECO:0000256" key="4">
    <source>
        <dbReference type="ARBA" id="ARBA00022448"/>
    </source>
</evidence>
<reference evidence="11" key="2">
    <citation type="submission" date="2019-06" db="EMBL/GenBank/DDBJ databases">
        <title>Genomics analysis of Aphanomyces spp. identifies a new class of oomycete effector associated with host adaptation.</title>
        <authorList>
            <person name="Gaulin E."/>
        </authorList>
    </citation>
    <scope>NUCLEOTIDE SEQUENCE</scope>
    <source>
        <strain evidence="11">CBS 578.67</strain>
    </source>
</reference>
<accession>A0A485KIJ1</accession>
<keyword evidence="13" id="KW-1185">Reference proteome</keyword>
<gene>
    <name evidence="12" type="primary">Aste57867_7570</name>
    <name evidence="11" type="ORF">As57867_007544</name>
    <name evidence="12" type="ORF">ASTE57867_7570</name>
</gene>
<evidence type="ECO:0000256" key="6">
    <source>
        <dbReference type="ARBA" id="ARBA00023034"/>
    </source>
</evidence>
<dbReference type="InterPro" id="IPR048680">
    <property type="entry name" value="COG4_N"/>
</dbReference>
<evidence type="ECO:0000256" key="5">
    <source>
        <dbReference type="ARBA" id="ARBA00022927"/>
    </source>
</evidence>
<dbReference type="InterPro" id="IPR048684">
    <property type="entry name" value="COG4_C"/>
</dbReference>
<dbReference type="OrthoDB" id="47059at2759"/>